<dbReference type="AlphaFoldDB" id="A0A1F8DGL8"/>
<comment type="caution">
    <text evidence="1">The sequence shown here is derived from an EMBL/GenBank/DDBJ whole genome shotgun (WGS) entry which is preliminary data.</text>
</comment>
<sequence>MIADAIANSYENNLEKLSLRRRLHFLVRSYRITGKKEYIPLINSIYRQLLPRFKKVLSAFSSNKKIVELSKEAIVNYKQPNLRRVRRLAYYRENPEVMVYGEAALYMFFIKSFGMENSKEISEEYKVAKSYMEKNNIAKFFLDKKYWTVNPSECANIINFLSFLGIVDEKDRLNKLFCEYWLSITPSEPSIWLDKIYALNHLIIGESNYYQNFVDEKRFDWAFKYFEENFDSIVDNASIDSIGEIGICYKLVRRGSSNMVKRIQDLLIEKFDEKLGFIPNDNIPTLAGSEHRNVVALIVLKDIKRLHKGPKLP</sequence>
<accession>A0A1F8DGL8</accession>
<gene>
    <name evidence="1" type="ORF">A2573_00650</name>
</gene>
<dbReference type="InterPro" id="IPR021928">
    <property type="entry name" value="DUF3541"/>
</dbReference>
<name>A0A1F8DGL8_9BACT</name>
<organism evidence="1 2">
    <name type="scientific">Candidatus Woesebacteria bacterium RIFOXYD1_FULL_43_18</name>
    <dbReference type="NCBI Taxonomy" id="1802551"/>
    <lineage>
        <taxon>Bacteria</taxon>
        <taxon>Candidatus Woeseibacteriota</taxon>
    </lineage>
</organism>
<dbReference type="Proteomes" id="UP000177596">
    <property type="component" value="Unassembled WGS sequence"/>
</dbReference>
<evidence type="ECO:0000313" key="2">
    <source>
        <dbReference type="Proteomes" id="UP000177596"/>
    </source>
</evidence>
<evidence type="ECO:0000313" key="1">
    <source>
        <dbReference type="EMBL" id="OGM87760.1"/>
    </source>
</evidence>
<proteinExistence type="predicted"/>
<dbReference type="Pfam" id="PF12060">
    <property type="entry name" value="DUF3541"/>
    <property type="match status" value="1"/>
</dbReference>
<dbReference type="EMBL" id="MGIL01000022">
    <property type="protein sequence ID" value="OGM87760.1"/>
    <property type="molecule type" value="Genomic_DNA"/>
</dbReference>
<reference evidence="1 2" key="1">
    <citation type="journal article" date="2016" name="Nat. Commun.">
        <title>Thousands of microbial genomes shed light on interconnected biogeochemical processes in an aquifer system.</title>
        <authorList>
            <person name="Anantharaman K."/>
            <person name="Brown C.T."/>
            <person name="Hug L.A."/>
            <person name="Sharon I."/>
            <person name="Castelle C.J."/>
            <person name="Probst A.J."/>
            <person name="Thomas B.C."/>
            <person name="Singh A."/>
            <person name="Wilkins M.J."/>
            <person name="Karaoz U."/>
            <person name="Brodie E.L."/>
            <person name="Williams K.H."/>
            <person name="Hubbard S.S."/>
            <person name="Banfield J.F."/>
        </authorList>
    </citation>
    <scope>NUCLEOTIDE SEQUENCE [LARGE SCALE GENOMIC DNA]</scope>
</reference>
<protein>
    <submittedName>
        <fullName evidence="1">Uncharacterized protein</fullName>
    </submittedName>
</protein>